<evidence type="ECO:0000313" key="3">
    <source>
        <dbReference type="Proteomes" id="UP000565715"/>
    </source>
</evidence>
<dbReference type="Proteomes" id="UP000565715">
    <property type="component" value="Unassembled WGS sequence"/>
</dbReference>
<accession>A0A846XQ91</accession>
<dbReference type="InterPro" id="IPR008930">
    <property type="entry name" value="Terpenoid_cyclase/PrenylTrfase"/>
</dbReference>
<dbReference type="AlphaFoldDB" id="A0A846XQ91"/>
<feature type="transmembrane region" description="Helical" evidence="1">
    <location>
        <begin position="416"/>
        <end position="436"/>
    </location>
</feature>
<comment type="caution">
    <text evidence="2">The sequence shown here is derived from an EMBL/GenBank/DDBJ whole genome shotgun (WGS) entry which is preliminary data.</text>
</comment>
<keyword evidence="1" id="KW-0472">Membrane</keyword>
<organism evidence="2 3">
    <name type="scientific">Nocardia speluncae</name>
    <dbReference type="NCBI Taxonomy" id="419477"/>
    <lineage>
        <taxon>Bacteria</taxon>
        <taxon>Bacillati</taxon>
        <taxon>Actinomycetota</taxon>
        <taxon>Actinomycetes</taxon>
        <taxon>Mycobacteriales</taxon>
        <taxon>Nocardiaceae</taxon>
        <taxon>Nocardia</taxon>
    </lineage>
</organism>
<evidence type="ECO:0000313" key="2">
    <source>
        <dbReference type="EMBL" id="NKY36673.1"/>
    </source>
</evidence>
<name>A0A846XQ91_9NOCA</name>
<sequence>MSNIEQRIDWAVEWLHRSQASVRNGGAGWGWLSDVLPNPQNTAEVVVALTAAGRPVPRLTEVRTLVRRDVVDTDSGEWVFRSPVDLSWRLRALGCLGVPPTDPVVEQCLRELYAARDTVTRGWRLSETVGPISLTATTAALHALAGLADADETAAEALLQGTSLVVSMMLDDDPRAQPIHACAHVAQLLARPEIAAVGGKRVEKVRELTVRRMLYALRDGTAGAEEESFREGLMASTWRHLGLHLAVGAVVTADERAVFDPGVRRGLVELLELQETQERSAVCGGFRTSTGGFITSFATVQGLEAMLAVRRVVNERVNPAVIFDLICREQGAHPRDAQQVVGHRGRTVLMNSYAGGLTLAAAAPAGLTIALLAVLFANDLGVVVSRALVVWGTFFIALGTYTGIATRLPSVPKGRTAAAVFAAYTAVVLPVVTFLLS</sequence>
<keyword evidence="1" id="KW-0812">Transmembrane</keyword>
<feature type="transmembrane region" description="Helical" evidence="1">
    <location>
        <begin position="383"/>
        <end position="404"/>
    </location>
</feature>
<proteinExistence type="predicted"/>
<reference evidence="2 3" key="1">
    <citation type="submission" date="2020-04" db="EMBL/GenBank/DDBJ databases">
        <title>MicrobeNet Type strains.</title>
        <authorList>
            <person name="Nicholson A.C."/>
        </authorList>
    </citation>
    <scope>NUCLEOTIDE SEQUENCE [LARGE SCALE GENOMIC DNA]</scope>
    <source>
        <strain evidence="2 3">DSM 45078</strain>
    </source>
</reference>
<protein>
    <submittedName>
        <fullName evidence="2">Uncharacterized protein</fullName>
    </submittedName>
</protein>
<dbReference type="RefSeq" id="WP_157112658.1">
    <property type="nucleotide sequence ID" value="NZ_JAAXOO010000007.1"/>
</dbReference>
<dbReference type="EMBL" id="JAAXOO010000007">
    <property type="protein sequence ID" value="NKY36673.1"/>
    <property type="molecule type" value="Genomic_DNA"/>
</dbReference>
<keyword evidence="1" id="KW-1133">Transmembrane helix</keyword>
<feature type="transmembrane region" description="Helical" evidence="1">
    <location>
        <begin position="353"/>
        <end position="377"/>
    </location>
</feature>
<evidence type="ECO:0000256" key="1">
    <source>
        <dbReference type="SAM" id="Phobius"/>
    </source>
</evidence>
<dbReference type="SUPFAM" id="SSF48239">
    <property type="entry name" value="Terpenoid cyclases/Protein prenyltransferases"/>
    <property type="match status" value="1"/>
</dbReference>
<keyword evidence="3" id="KW-1185">Reference proteome</keyword>
<gene>
    <name evidence="2" type="ORF">HGA13_26900</name>
</gene>